<sequence>MSNTPSAVETRLAELGWEVPDVVPPVAAYQPAVIADSVVYISGQLPFIDGELPAQGKVGAEVSPEKAYELARRCALNCIGALKHAVGDLDSVTRIVKIGGFVASSPDFTGQPTVLNGASELIGHAFGDAGLHARSAVGVAVLPLDTPVEVDLIAHVR</sequence>
<dbReference type="PANTHER" id="PTHR43760:SF1">
    <property type="entry name" value="ENDORIBONUCLEASE L-PSP_CHORISMATE MUTASE-LIKE DOMAIN-CONTAINING PROTEIN"/>
    <property type="match status" value="1"/>
</dbReference>
<protein>
    <submittedName>
        <fullName evidence="2">RidA family protein</fullName>
    </submittedName>
</protein>
<organism evidence="2 3">
    <name type="scientific">Candidatus Nesterenkonia stercoripullorum</name>
    <dbReference type="NCBI Taxonomy" id="2838701"/>
    <lineage>
        <taxon>Bacteria</taxon>
        <taxon>Bacillati</taxon>
        <taxon>Actinomycetota</taxon>
        <taxon>Actinomycetes</taxon>
        <taxon>Micrococcales</taxon>
        <taxon>Micrococcaceae</taxon>
        <taxon>Nesterenkonia</taxon>
    </lineage>
</organism>
<dbReference type="SUPFAM" id="SSF55298">
    <property type="entry name" value="YjgF-like"/>
    <property type="match status" value="1"/>
</dbReference>
<reference evidence="2" key="1">
    <citation type="journal article" date="2021" name="PeerJ">
        <title>Extensive microbial diversity within the chicken gut microbiome revealed by metagenomics and culture.</title>
        <authorList>
            <person name="Gilroy R."/>
            <person name="Ravi A."/>
            <person name="Getino M."/>
            <person name="Pursley I."/>
            <person name="Horton D.L."/>
            <person name="Alikhan N.F."/>
            <person name="Baker D."/>
            <person name="Gharbi K."/>
            <person name="Hall N."/>
            <person name="Watson M."/>
            <person name="Adriaenssens E.M."/>
            <person name="Foster-Nyarko E."/>
            <person name="Jarju S."/>
            <person name="Secka A."/>
            <person name="Antonio M."/>
            <person name="Oren A."/>
            <person name="Chaudhuri R.R."/>
            <person name="La Ragione R."/>
            <person name="Hildebrand F."/>
            <person name="Pallen M.J."/>
        </authorList>
    </citation>
    <scope>NUCLEOTIDE SEQUENCE</scope>
    <source>
        <strain evidence="2">ChiHejej3B27-3195</strain>
    </source>
</reference>
<proteinExistence type="predicted"/>
<dbReference type="AlphaFoldDB" id="A0A9D1UV57"/>
<dbReference type="InterPro" id="IPR035959">
    <property type="entry name" value="RutC-like_sf"/>
</dbReference>
<dbReference type="Proteomes" id="UP000824151">
    <property type="component" value="Unassembled WGS sequence"/>
</dbReference>
<feature type="domain" description="Endoribonuclease L-PSP/chorismate mutase-like" evidence="1">
    <location>
        <begin position="9"/>
        <end position="154"/>
    </location>
</feature>
<gene>
    <name evidence="2" type="ORF">H9871_12965</name>
</gene>
<evidence type="ECO:0000313" key="2">
    <source>
        <dbReference type="EMBL" id="HIX01040.1"/>
    </source>
</evidence>
<dbReference type="Gene3D" id="3.30.1330.40">
    <property type="entry name" value="RutC-like"/>
    <property type="match status" value="1"/>
</dbReference>
<evidence type="ECO:0000259" key="1">
    <source>
        <dbReference type="Pfam" id="PF14588"/>
    </source>
</evidence>
<accession>A0A9D1UV57</accession>
<comment type="caution">
    <text evidence="2">The sequence shown here is derived from an EMBL/GenBank/DDBJ whole genome shotgun (WGS) entry which is preliminary data.</text>
</comment>
<reference evidence="2" key="2">
    <citation type="submission" date="2021-04" db="EMBL/GenBank/DDBJ databases">
        <authorList>
            <person name="Gilroy R."/>
        </authorList>
    </citation>
    <scope>NUCLEOTIDE SEQUENCE</scope>
    <source>
        <strain evidence="2">ChiHejej3B27-3195</strain>
    </source>
</reference>
<dbReference type="Pfam" id="PF14588">
    <property type="entry name" value="YjgF_endoribonc"/>
    <property type="match status" value="1"/>
</dbReference>
<dbReference type="EMBL" id="DXGD01000484">
    <property type="protein sequence ID" value="HIX01040.1"/>
    <property type="molecule type" value="Genomic_DNA"/>
</dbReference>
<dbReference type="CDD" id="cd02199">
    <property type="entry name" value="YjgF_YER057c_UK114_like_1"/>
    <property type="match status" value="1"/>
</dbReference>
<dbReference type="InterPro" id="IPR013813">
    <property type="entry name" value="Endoribo_LPSP/chorism_mut-like"/>
</dbReference>
<dbReference type="PANTHER" id="PTHR43760">
    <property type="entry name" value="ENDORIBONUCLEASE-RELATED"/>
    <property type="match status" value="1"/>
</dbReference>
<name>A0A9D1UV57_9MICC</name>
<evidence type="ECO:0000313" key="3">
    <source>
        <dbReference type="Proteomes" id="UP000824151"/>
    </source>
</evidence>